<dbReference type="PANTHER" id="PTHR42714:SF2">
    <property type="entry name" value="TRNA MODIFICATION GTPASE GTPBP3, MITOCHONDRIAL"/>
    <property type="match status" value="1"/>
</dbReference>
<evidence type="ECO:0000256" key="4">
    <source>
        <dbReference type="ARBA" id="ARBA00022958"/>
    </source>
</evidence>
<accession>A0A921TFC4</accession>
<feature type="domain" description="TrmE-type G" evidence="7">
    <location>
        <begin position="169"/>
        <end position="308"/>
    </location>
</feature>
<dbReference type="PANTHER" id="PTHR42714">
    <property type="entry name" value="TRNA MODIFICATION GTPASE GTPBP3"/>
    <property type="match status" value="1"/>
</dbReference>
<dbReference type="CDD" id="cd14858">
    <property type="entry name" value="TrmE_N"/>
    <property type="match status" value="1"/>
</dbReference>
<evidence type="ECO:0000313" key="8">
    <source>
        <dbReference type="EMBL" id="KAF0676319.1"/>
    </source>
</evidence>
<feature type="binding site" evidence="6">
    <location>
        <position position="203"/>
    </location>
    <ligand>
        <name>K(+)</name>
        <dbReference type="ChEBI" id="CHEBI:29103"/>
    </ligand>
</feature>
<dbReference type="Pfam" id="PF10396">
    <property type="entry name" value="TrmE_N"/>
    <property type="match status" value="1"/>
</dbReference>
<evidence type="ECO:0000256" key="5">
    <source>
        <dbReference type="ARBA" id="ARBA00023134"/>
    </source>
</evidence>
<evidence type="ECO:0000256" key="3">
    <source>
        <dbReference type="ARBA" id="ARBA00022741"/>
    </source>
</evidence>
<organism evidence="8 9">
    <name type="scientific">Profundibacterium mesophilum KAUST100406-0324</name>
    <dbReference type="NCBI Taxonomy" id="1037889"/>
    <lineage>
        <taxon>Bacteria</taxon>
        <taxon>Pseudomonadati</taxon>
        <taxon>Pseudomonadota</taxon>
        <taxon>Alphaproteobacteria</taxon>
        <taxon>Rhodobacterales</taxon>
        <taxon>Roseobacteraceae</taxon>
        <taxon>Profundibacterium</taxon>
    </lineage>
</organism>
<dbReference type="GO" id="GO:0005737">
    <property type="term" value="C:cytoplasm"/>
    <property type="evidence" value="ECO:0007669"/>
    <property type="project" value="UniProtKB-SubCell"/>
</dbReference>
<protein>
    <recommendedName>
        <fullName evidence="6">tRNA modification GTPase MnmE</fullName>
        <ecNumber evidence="6">3.6.-.-</ecNumber>
    </recommendedName>
</protein>
<dbReference type="NCBIfam" id="TIGR00231">
    <property type="entry name" value="small_GTP"/>
    <property type="match status" value="1"/>
</dbReference>
<dbReference type="GO" id="GO:0030488">
    <property type="term" value="P:tRNA methylation"/>
    <property type="evidence" value="ECO:0007669"/>
    <property type="project" value="TreeGrafter"/>
</dbReference>
<keyword evidence="9" id="KW-1185">Reference proteome</keyword>
<evidence type="ECO:0000259" key="7">
    <source>
        <dbReference type="PROSITE" id="PS51709"/>
    </source>
</evidence>
<name>A0A921TFC4_9RHOB</name>
<dbReference type="InterPro" id="IPR004520">
    <property type="entry name" value="GTPase_MnmE"/>
</dbReference>
<sequence>MRSLRGADSDLIDEALVLRFDAEKSFTGEATVELQTHGSVAVIRDVLDILSTIPGFRLAEPGEFTRRALENGNLDLSQVEGLADLIDAETRDQRQQALRVFSGELGRKVAEWRKDLVRASALIELSLDFSEEDIPDDIAEEIAGLLGEVHEALSREIEGTHAAERIRDGFTVAIIGAPNAGKSTLLNRLAGREAAITSEIAGTTRDVIEVRMNIGGLPVMLLDTAGLRETHDEIEALGVQRAVQRATAADLRIFLMSDADEAFPIDALDGDLRLWSKADLNPQRVPGISGFSGTGVADMLAEVESTLRARIVPSTAAVNHRHRTALIRGRDGLDSVLERIKEGESAPEISAELVRAVIIDLESLIGSVDVETLYDEIFSSFCLGK</sequence>
<comment type="similarity">
    <text evidence="1 6">Belongs to the TRAFAC class TrmE-Era-EngA-EngB-Septin-like GTPase superfamily. TrmE GTPase family.</text>
</comment>
<evidence type="ECO:0000256" key="2">
    <source>
        <dbReference type="ARBA" id="ARBA00022694"/>
    </source>
</evidence>
<dbReference type="SUPFAM" id="SSF52540">
    <property type="entry name" value="P-loop containing nucleoside triphosphate hydrolases"/>
    <property type="match status" value="1"/>
</dbReference>
<dbReference type="GO" id="GO:0003924">
    <property type="term" value="F:GTPase activity"/>
    <property type="evidence" value="ECO:0007669"/>
    <property type="project" value="UniProtKB-UniRule"/>
</dbReference>
<dbReference type="InterPro" id="IPR027266">
    <property type="entry name" value="TrmE/GcvT-like"/>
</dbReference>
<dbReference type="InterPro" id="IPR005225">
    <property type="entry name" value="Small_GTP-bd"/>
</dbReference>
<feature type="binding site" evidence="6">
    <location>
        <position position="204"/>
    </location>
    <ligand>
        <name>Mg(2+)</name>
        <dbReference type="ChEBI" id="CHEBI:18420"/>
    </ligand>
</feature>
<proteinExistence type="inferred from homology"/>
<dbReference type="Pfam" id="PF01926">
    <property type="entry name" value="MMR_HSR1"/>
    <property type="match status" value="1"/>
</dbReference>
<keyword evidence="6" id="KW-0963">Cytoplasm</keyword>
<keyword evidence="6" id="KW-0479">Metal-binding</keyword>
<dbReference type="NCBIfam" id="NF003661">
    <property type="entry name" value="PRK05291.1-3"/>
    <property type="match status" value="1"/>
</dbReference>
<dbReference type="HAMAP" id="MF_00379">
    <property type="entry name" value="GTPase_MnmE"/>
    <property type="match status" value="1"/>
</dbReference>
<dbReference type="Pfam" id="PF12631">
    <property type="entry name" value="MnmE_helical"/>
    <property type="match status" value="1"/>
</dbReference>
<keyword evidence="3 6" id="KW-0547">Nucleotide-binding</keyword>
<feature type="binding site" evidence="6">
    <location>
        <position position="183"/>
    </location>
    <ligand>
        <name>Mg(2+)</name>
        <dbReference type="ChEBI" id="CHEBI:18420"/>
    </ligand>
</feature>
<evidence type="ECO:0000313" key="9">
    <source>
        <dbReference type="Proteomes" id="UP000698242"/>
    </source>
</evidence>
<dbReference type="InterPro" id="IPR018948">
    <property type="entry name" value="GTP-bd_TrmE_N"/>
</dbReference>
<keyword evidence="5 6" id="KW-0342">GTP-binding</keyword>
<dbReference type="SUPFAM" id="SSF116878">
    <property type="entry name" value="TrmE connector domain"/>
    <property type="match status" value="1"/>
</dbReference>
<dbReference type="GO" id="GO:0046872">
    <property type="term" value="F:metal ion binding"/>
    <property type="evidence" value="ECO:0007669"/>
    <property type="project" value="UniProtKB-KW"/>
</dbReference>
<dbReference type="GO" id="GO:0002098">
    <property type="term" value="P:tRNA wobble uridine modification"/>
    <property type="evidence" value="ECO:0007669"/>
    <property type="project" value="TreeGrafter"/>
</dbReference>
<dbReference type="EMBL" id="APKE01000014">
    <property type="protein sequence ID" value="KAF0676319.1"/>
    <property type="molecule type" value="Genomic_DNA"/>
</dbReference>
<feature type="binding site" evidence="6">
    <location>
        <position position="198"/>
    </location>
    <ligand>
        <name>K(+)</name>
        <dbReference type="ChEBI" id="CHEBI:29103"/>
    </ligand>
</feature>
<feature type="binding site" evidence="6">
    <location>
        <begin position="198"/>
        <end position="204"/>
    </location>
    <ligand>
        <name>GTP</name>
        <dbReference type="ChEBI" id="CHEBI:37565"/>
    </ligand>
</feature>
<dbReference type="Gene3D" id="3.40.50.300">
    <property type="entry name" value="P-loop containing nucleotide triphosphate hydrolases"/>
    <property type="match status" value="1"/>
</dbReference>
<dbReference type="AlphaFoldDB" id="A0A921TFC4"/>
<comment type="cofactor">
    <cofactor evidence="6">
        <name>K(+)</name>
        <dbReference type="ChEBI" id="CHEBI:29103"/>
    </cofactor>
    <text evidence="6">Binds 1 potassium ion per subunit.</text>
</comment>
<dbReference type="PROSITE" id="PS51709">
    <property type="entry name" value="G_TRME"/>
    <property type="match status" value="1"/>
</dbReference>
<keyword evidence="2 6" id="KW-0819">tRNA processing</keyword>
<comment type="caution">
    <text evidence="8">The sequence shown here is derived from an EMBL/GenBank/DDBJ whole genome shotgun (WGS) entry which is preliminary data.</text>
</comment>
<feature type="binding site" evidence="6">
    <location>
        <position position="200"/>
    </location>
    <ligand>
        <name>K(+)</name>
        <dbReference type="ChEBI" id="CHEBI:29103"/>
    </ligand>
</feature>
<dbReference type="Gene3D" id="3.30.1360.120">
    <property type="entry name" value="Probable tRNA modification gtpase trme, domain 1"/>
    <property type="match status" value="1"/>
</dbReference>
<dbReference type="Gene3D" id="1.20.120.430">
    <property type="entry name" value="tRNA modification GTPase MnmE domain 2"/>
    <property type="match status" value="1"/>
</dbReference>
<dbReference type="GO" id="GO:0005525">
    <property type="term" value="F:GTP binding"/>
    <property type="evidence" value="ECO:0007669"/>
    <property type="project" value="UniProtKB-UniRule"/>
</dbReference>
<gene>
    <name evidence="6 8" type="primary">mnmE</name>
    <name evidence="6" type="synonym">trmE</name>
    <name evidence="8" type="ORF">PMES_01050</name>
</gene>
<comment type="subcellular location">
    <subcellularLocation>
        <location evidence="6">Cytoplasm</location>
    </subcellularLocation>
</comment>
<dbReference type="InterPro" id="IPR031168">
    <property type="entry name" value="G_TrmE"/>
</dbReference>
<keyword evidence="4 6" id="KW-0630">Potassium</keyword>
<keyword evidence="6" id="KW-0378">Hydrolase</keyword>
<dbReference type="InterPro" id="IPR027417">
    <property type="entry name" value="P-loop_NTPase"/>
</dbReference>
<reference evidence="8" key="1">
    <citation type="submission" date="2013-03" db="EMBL/GenBank/DDBJ databases">
        <title>Genome Sequence of the Profundibacterium mesophilum strain KAUST100406-0324T from Red Sea, a novel genus in the family Rhodobacteraceae.</title>
        <authorList>
            <person name="Essack M."/>
            <person name="Alam I."/>
            <person name="Lafi F."/>
            <person name="Alawi W."/>
            <person name="Kamanu F."/>
            <person name="Al-Suwailem A."/>
            <person name="Lee O.O."/>
            <person name="Xu Y."/>
            <person name="Bajic V."/>
            <person name="Qian P.-Y."/>
            <person name="Archer J."/>
        </authorList>
    </citation>
    <scope>NUCLEOTIDE SEQUENCE</scope>
    <source>
        <strain evidence="8">KAUST100406-0324</strain>
    </source>
</reference>
<dbReference type="InterPro" id="IPR006073">
    <property type="entry name" value="GTP-bd"/>
</dbReference>
<dbReference type="Proteomes" id="UP000698242">
    <property type="component" value="Unassembled WGS sequence"/>
</dbReference>
<comment type="caution">
    <text evidence="6">Lacks conserved residue(s) required for the propagation of feature annotation.</text>
</comment>
<feature type="binding site" evidence="6">
    <location>
        <begin position="223"/>
        <end position="226"/>
    </location>
    <ligand>
        <name>GTP</name>
        <dbReference type="ChEBI" id="CHEBI:37565"/>
    </ligand>
</feature>
<dbReference type="CDD" id="cd04164">
    <property type="entry name" value="trmE"/>
    <property type="match status" value="1"/>
</dbReference>
<evidence type="ECO:0000256" key="6">
    <source>
        <dbReference type="HAMAP-Rule" id="MF_00379"/>
    </source>
</evidence>
<dbReference type="InterPro" id="IPR025867">
    <property type="entry name" value="MnmE_helical"/>
</dbReference>
<comment type="function">
    <text evidence="6">Exhibits a very high intrinsic GTPase hydrolysis rate. Involved in the addition of a carboxymethylaminomethyl (cmnm) group at the wobble position (U34) of certain tRNAs, forming tRNA-cmnm(5)s(2)U34.</text>
</comment>
<comment type="subunit">
    <text evidence="6">Homodimer. Heterotetramer of two MnmE and two MnmG subunits.</text>
</comment>
<feature type="binding site" evidence="6">
    <location>
        <position position="179"/>
    </location>
    <ligand>
        <name>K(+)</name>
        <dbReference type="ChEBI" id="CHEBI:29103"/>
    </ligand>
</feature>
<evidence type="ECO:0000256" key="1">
    <source>
        <dbReference type="ARBA" id="ARBA00011043"/>
    </source>
</evidence>
<keyword evidence="6" id="KW-0460">Magnesium</keyword>
<dbReference type="EC" id="3.6.-.-" evidence="6"/>
<feature type="binding site" evidence="6">
    <location>
        <begin position="179"/>
        <end position="184"/>
    </location>
    <ligand>
        <name>GTP</name>
        <dbReference type="ChEBI" id="CHEBI:37565"/>
    </ligand>
</feature>
<dbReference type="InterPro" id="IPR027368">
    <property type="entry name" value="MnmE_dom2"/>
</dbReference>